<reference evidence="3" key="1">
    <citation type="journal article" date="2019" name="Int. J. Syst. Evol. Microbiol.">
        <title>The Global Catalogue of Microorganisms (GCM) 10K type strain sequencing project: providing services to taxonomists for standard genome sequencing and annotation.</title>
        <authorList>
            <consortium name="The Broad Institute Genomics Platform"/>
            <consortium name="The Broad Institute Genome Sequencing Center for Infectious Disease"/>
            <person name="Wu L."/>
            <person name="Ma J."/>
        </authorList>
    </citation>
    <scope>NUCLEOTIDE SEQUENCE [LARGE SCALE GENOMIC DNA]</scope>
    <source>
        <strain evidence="3">JCM 17983</strain>
    </source>
</reference>
<keyword evidence="3" id="KW-1185">Reference proteome</keyword>
<gene>
    <name evidence="2" type="ORF">GCM10023203_60360</name>
</gene>
<accession>A0ABP9FB23</accession>
<feature type="compositionally biased region" description="Basic and acidic residues" evidence="1">
    <location>
        <begin position="29"/>
        <end position="39"/>
    </location>
</feature>
<evidence type="ECO:0000313" key="3">
    <source>
        <dbReference type="Proteomes" id="UP001500457"/>
    </source>
</evidence>
<evidence type="ECO:0000313" key="2">
    <source>
        <dbReference type="EMBL" id="GAA4897566.1"/>
    </source>
</evidence>
<dbReference type="EMBL" id="BAABHQ010000035">
    <property type="protein sequence ID" value="GAA4897566.1"/>
    <property type="molecule type" value="Genomic_DNA"/>
</dbReference>
<evidence type="ECO:0000256" key="1">
    <source>
        <dbReference type="SAM" id="MobiDB-lite"/>
    </source>
</evidence>
<dbReference type="Proteomes" id="UP001500457">
    <property type="component" value="Unassembled WGS sequence"/>
</dbReference>
<feature type="region of interest" description="Disordered" evidence="1">
    <location>
        <begin position="1"/>
        <end position="131"/>
    </location>
</feature>
<feature type="compositionally biased region" description="Basic residues" evidence="1">
    <location>
        <begin position="1"/>
        <end position="11"/>
    </location>
</feature>
<protein>
    <submittedName>
        <fullName evidence="2">Uncharacterized protein</fullName>
    </submittedName>
</protein>
<organism evidence="2 3">
    <name type="scientific">Actinomycetospora straminea</name>
    <dbReference type="NCBI Taxonomy" id="663607"/>
    <lineage>
        <taxon>Bacteria</taxon>
        <taxon>Bacillati</taxon>
        <taxon>Actinomycetota</taxon>
        <taxon>Actinomycetes</taxon>
        <taxon>Pseudonocardiales</taxon>
        <taxon>Pseudonocardiaceae</taxon>
        <taxon>Actinomycetospora</taxon>
    </lineage>
</organism>
<sequence length="131" mass="13730">MGHHRRARTGRRRDTGPAPDGSAGSPGSHRADARPRPEPETPAPLGSSPRTGGVSGRDLDQLADAARAARRTGWPFGVEVLATVDTRGVPAAPAPPPPRDGRPRRYATHQPTTPLAIVDPGVSRGTDRTTT</sequence>
<proteinExistence type="predicted"/>
<feature type="compositionally biased region" description="Low complexity" evidence="1">
    <location>
        <begin position="16"/>
        <end position="28"/>
    </location>
</feature>
<name>A0ABP9FB23_9PSEU</name>
<comment type="caution">
    <text evidence="2">The sequence shown here is derived from an EMBL/GenBank/DDBJ whole genome shotgun (WGS) entry which is preliminary data.</text>
</comment>